<proteinExistence type="predicted"/>
<organism evidence="1 2">
    <name type="scientific">[Candida] subhashii</name>
    <dbReference type="NCBI Taxonomy" id="561895"/>
    <lineage>
        <taxon>Eukaryota</taxon>
        <taxon>Fungi</taxon>
        <taxon>Dikarya</taxon>
        <taxon>Ascomycota</taxon>
        <taxon>Saccharomycotina</taxon>
        <taxon>Pichiomycetes</taxon>
        <taxon>Debaryomycetaceae</taxon>
        <taxon>Spathaspora</taxon>
    </lineage>
</organism>
<dbReference type="GeneID" id="73468128"/>
<dbReference type="Proteomes" id="UP000694255">
    <property type="component" value="Unassembled WGS sequence"/>
</dbReference>
<comment type="caution">
    <text evidence="1">The sequence shown here is derived from an EMBL/GenBank/DDBJ whole genome shotgun (WGS) entry which is preliminary data.</text>
</comment>
<dbReference type="PANTHER" id="PTHR33875:SF2">
    <property type="entry name" value="ACR183CP"/>
    <property type="match status" value="1"/>
</dbReference>
<reference evidence="1 2" key="1">
    <citation type="journal article" date="2021" name="DNA Res.">
        <title>Genome analysis of Candida subhashii reveals its hybrid nature and dual mitochondrial genome conformations.</title>
        <authorList>
            <person name="Mixao V."/>
            <person name="Hegedusova E."/>
            <person name="Saus E."/>
            <person name="Pryszcz L.P."/>
            <person name="Cillingova A."/>
            <person name="Nosek J."/>
            <person name="Gabaldon T."/>
        </authorList>
    </citation>
    <scope>NUCLEOTIDE SEQUENCE [LARGE SCALE GENOMIC DNA]</scope>
    <source>
        <strain evidence="1 2">CBS 10753</strain>
    </source>
</reference>
<keyword evidence="2" id="KW-1185">Reference proteome</keyword>
<sequence>MISQRYSLTHYYHSAKTLATGNFPVVVNLYVDYNCPYSAKIFPKFYNTVIPKLNEKYPGRFQFVYVNVIQPWHTNSNLVNEFGIAYAKLLRENANDSVDSNRAFWELSRVLFEKIESFYDTSNIQLTRNEIYEQIYDVVSKELELVFPREQILEQLVIKSSETPSNEGNATATDVKYFTGYLRGVGVHVTPSVSVNGIVSDAISSGTPEDELIQIFEGAL</sequence>
<dbReference type="RefSeq" id="XP_049265503.1">
    <property type="nucleotide sequence ID" value="XM_049404970.1"/>
</dbReference>
<dbReference type="PANTHER" id="PTHR33875">
    <property type="entry name" value="OS09G0542200 PROTEIN"/>
    <property type="match status" value="1"/>
</dbReference>
<dbReference type="OrthoDB" id="37297at2759"/>
<gene>
    <name evidence="1" type="ORF">J8A68_001327</name>
</gene>
<protein>
    <recommendedName>
        <fullName evidence="3">Thioredoxin-like fold domain-containing protein</fullName>
    </recommendedName>
</protein>
<dbReference type="CDD" id="cd02972">
    <property type="entry name" value="DsbA_family"/>
    <property type="match status" value="1"/>
</dbReference>
<evidence type="ECO:0008006" key="3">
    <source>
        <dbReference type="Google" id="ProtNLM"/>
    </source>
</evidence>
<dbReference type="EMBL" id="JAGSYN010000051">
    <property type="protein sequence ID" value="KAG7665271.1"/>
    <property type="molecule type" value="Genomic_DNA"/>
</dbReference>
<name>A0A8J5QII0_9ASCO</name>
<evidence type="ECO:0000313" key="2">
    <source>
        <dbReference type="Proteomes" id="UP000694255"/>
    </source>
</evidence>
<accession>A0A8J5QII0</accession>
<dbReference type="AlphaFoldDB" id="A0A8J5QII0"/>
<evidence type="ECO:0000313" key="1">
    <source>
        <dbReference type="EMBL" id="KAG7665271.1"/>
    </source>
</evidence>